<evidence type="ECO:0000313" key="1">
    <source>
        <dbReference type="EMBL" id="CAF1497381.1"/>
    </source>
</evidence>
<dbReference type="Pfam" id="PF05721">
    <property type="entry name" value="PhyH"/>
    <property type="match status" value="1"/>
</dbReference>
<evidence type="ECO:0000313" key="3">
    <source>
        <dbReference type="Proteomes" id="UP000663860"/>
    </source>
</evidence>
<dbReference type="InterPro" id="IPR008775">
    <property type="entry name" value="Phytyl_CoA_dOase-like"/>
</dbReference>
<sequence>MFNCPDIRVLMIIQEQQRPGIRSHGVINTYGMGQSALMWNIRSNRQIKRVYERLWNRSDLLVSFEGCGIFRDWSYNETWKTENGWNHVDQNPNSKPNRCCVQGFVSLTNQNESTGGLIVYPRSHLRFSELRGLGHGSRDFVFIPSTHSVFDEGRAMGKLIHCNAGDLVIWDSRLIHCNSPATAPKKTNNDKVDLLRIVAYCSMSPTSLVSKQYTLDEFRFQREQMVKNNSTMTHRSTELILGAMANPLNQQKLSLDNFTAYQRALITGTIPDGNDERK</sequence>
<reference evidence="1" key="1">
    <citation type="submission" date="2021-02" db="EMBL/GenBank/DDBJ databases">
        <authorList>
            <person name="Nowell W R."/>
        </authorList>
    </citation>
    <scope>NUCLEOTIDE SEQUENCE</scope>
</reference>
<gene>
    <name evidence="1" type="ORF">IZO911_LOCUS44829</name>
    <name evidence="2" type="ORF">KXQ929_LOCUS20031</name>
</gene>
<dbReference type="AlphaFoldDB" id="A0A815SZC0"/>
<dbReference type="Gene3D" id="2.60.120.620">
    <property type="entry name" value="q2cbj1_9rhob like domain"/>
    <property type="match status" value="1"/>
</dbReference>
<organism evidence="1 3">
    <name type="scientific">Adineta steineri</name>
    <dbReference type="NCBI Taxonomy" id="433720"/>
    <lineage>
        <taxon>Eukaryota</taxon>
        <taxon>Metazoa</taxon>
        <taxon>Spiralia</taxon>
        <taxon>Gnathifera</taxon>
        <taxon>Rotifera</taxon>
        <taxon>Eurotatoria</taxon>
        <taxon>Bdelloidea</taxon>
        <taxon>Adinetida</taxon>
        <taxon>Adinetidae</taxon>
        <taxon>Adineta</taxon>
    </lineage>
</organism>
<dbReference type="PANTHER" id="PTHR31630">
    <property type="entry name" value="PHYTANOYL-COA DIOXYGENASE-RELATED-RELATED"/>
    <property type="match status" value="1"/>
</dbReference>
<dbReference type="EMBL" id="CAJNOE010003004">
    <property type="protein sequence ID" value="CAF1497381.1"/>
    <property type="molecule type" value="Genomic_DNA"/>
</dbReference>
<protein>
    <recommendedName>
        <fullName evidence="4">Phytanoyl-CoA dioxygenase</fullName>
    </recommendedName>
</protein>
<dbReference type="EMBL" id="CAJOBB010001384">
    <property type="protein sequence ID" value="CAF3849774.1"/>
    <property type="molecule type" value="Genomic_DNA"/>
</dbReference>
<comment type="caution">
    <text evidence="1">The sequence shown here is derived from an EMBL/GenBank/DDBJ whole genome shotgun (WGS) entry which is preliminary data.</text>
</comment>
<evidence type="ECO:0000313" key="2">
    <source>
        <dbReference type="EMBL" id="CAF3849774.1"/>
    </source>
</evidence>
<name>A0A815SZC0_9BILA</name>
<dbReference type="SUPFAM" id="SSF51197">
    <property type="entry name" value="Clavaminate synthase-like"/>
    <property type="match status" value="1"/>
</dbReference>
<proteinExistence type="predicted"/>
<evidence type="ECO:0008006" key="4">
    <source>
        <dbReference type="Google" id="ProtNLM"/>
    </source>
</evidence>
<dbReference type="PANTHER" id="PTHR31630:SF10">
    <property type="entry name" value="PHYTANOYL-COA DIOXYGENASE"/>
    <property type="match status" value="1"/>
</dbReference>
<dbReference type="Proteomes" id="UP000663860">
    <property type="component" value="Unassembled WGS sequence"/>
</dbReference>
<dbReference type="Proteomes" id="UP000663868">
    <property type="component" value="Unassembled WGS sequence"/>
</dbReference>
<accession>A0A815SZC0</accession>